<dbReference type="Proteomes" id="UP000177122">
    <property type="component" value="Unassembled WGS sequence"/>
</dbReference>
<dbReference type="Pfam" id="PF17954">
    <property type="entry name" value="Pirin_C_2"/>
    <property type="match status" value="1"/>
</dbReference>
<feature type="binding site" evidence="2">
    <location>
        <position position="101"/>
    </location>
    <ligand>
        <name>Fe cation</name>
        <dbReference type="ChEBI" id="CHEBI:24875"/>
    </ligand>
</feature>
<dbReference type="PANTHER" id="PTHR43212">
    <property type="entry name" value="QUERCETIN 2,3-DIOXYGENASE"/>
    <property type="match status" value="1"/>
</dbReference>
<protein>
    <recommendedName>
        <fullName evidence="8">Quercetin 2,3-dioxygenase</fullName>
    </recommendedName>
</protein>
<evidence type="ECO:0000256" key="2">
    <source>
        <dbReference type="PIRSR" id="PIRSR006232-1"/>
    </source>
</evidence>
<keyword evidence="2" id="KW-0408">Iron</keyword>
<dbReference type="EMBL" id="MHLI01000022">
    <property type="protein sequence ID" value="OGZ04683.1"/>
    <property type="molecule type" value="Genomic_DNA"/>
</dbReference>
<dbReference type="SUPFAM" id="SSF51182">
    <property type="entry name" value="RmlC-like cupins"/>
    <property type="match status" value="1"/>
</dbReference>
<dbReference type="GO" id="GO:0046872">
    <property type="term" value="F:metal ion binding"/>
    <property type="evidence" value="ECO:0007669"/>
    <property type="project" value="UniProtKB-KW"/>
</dbReference>
<accession>A0A1G2CTH7</accession>
<dbReference type="AlphaFoldDB" id="A0A1G2CTH7"/>
<evidence type="ECO:0000256" key="3">
    <source>
        <dbReference type="RuleBase" id="RU003457"/>
    </source>
</evidence>
<evidence type="ECO:0000313" key="6">
    <source>
        <dbReference type="EMBL" id="OGZ04683.1"/>
    </source>
</evidence>
<dbReference type="InterPro" id="IPR041602">
    <property type="entry name" value="Quercetinase_C"/>
</dbReference>
<feature type="binding site" evidence="2">
    <location>
        <position position="57"/>
    </location>
    <ligand>
        <name>Fe cation</name>
        <dbReference type="ChEBI" id="CHEBI:24875"/>
    </ligand>
</feature>
<dbReference type="CDD" id="cd02910">
    <property type="entry name" value="cupin_Yhhw_N"/>
    <property type="match status" value="1"/>
</dbReference>
<dbReference type="PANTHER" id="PTHR43212:SF3">
    <property type="entry name" value="QUERCETIN 2,3-DIOXYGENASE"/>
    <property type="match status" value="1"/>
</dbReference>
<name>A0A1G2CTH7_9BACT</name>
<dbReference type="InterPro" id="IPR003829">
    <property type="entry name" value="Pirin_N_dom"/>
</dbReference>
<evidence type="ECO:0000259" key="5">
    <source>
        <dbReference type="Pfam" id="PF17954"/>
    </source>
</evidence>
<keyword evidence="2" id="KW-0479">Metal-binding</keyword>
<feature type="binding site" evidence="2">
    <location>
        <position position="103"/>
    </location>
    <ligand>
        <name>Fe cation</name>
        <dbReference type="ChEBI" id="CHEBI:24875"/>
    </ligand>
</feature>
<dbReference type="InterPro" id="IPR012093">
    <property type="entry name" value="Pirin"/>
</dbReference>
<comment type="cofactor">
    <cofactor evidence="2">
        <name>Fe cation</name>
        <dbReference type="ChEBI" id="CHEBI:24875"/>
    </cofactor>
    <text evidence="2">Binds 1 Fe cation per subunit.</text>
</comment>
<comment type="similarity">
    <text evidence="1 3">Belongs to the pirin family.</text>
</comment>
<proteinExistence type="inferred from homology"/>
<dbReference type="InterPro" id="IPR014710">
    <property type="entry name" value="RmlC-like_jellyroll"/>
</dbReference>
<feature type="binding site" evidence="2">
    <location>
        <position position="59"/>
    </location>
    <ligand>
        <name>Fe cation</name>
        <dbReference type="ChEBI" id="CHEBI:24875"/>
    </ligand>
</feature>
<gene>
    <name evidence="6" type="ORF">A2845_05310</name>
</gene>
<sequence>MRRIERNDERGTSDLGWLLSRFSYSFAEYENSSRMGFGALRVVNDDTIAPQKGFPLHHHEQMEIVTIMLEGTLTHHDTLGNTKDLKEGEVQTMTAGTGVSHGEWNNDKTTPAKLLQVWIYPKERSLVPRYTQMKFDETGRHNIFQILACGEHRDGMLFVHQDVTLARVLIEGGRSASYTLANPMHGVFVFVVSGKVEVGTDMLSSRDSMEVTQEEKLTFNAQERSDVIVIEVSMG</sequence>
<comment type="caution">
    <text evidence="6">The sequence shown here is derived from an EMBL/GenBank/DDBJ whole genome shotgun (WGS) entry which is preliminary data.</text>
</comment>
<evidence type="ECO:0000313" key="7">
    <source>
        <dbReference type="Proteomes" id="UP000177122"/>
    </source>
</evidence>
<feature type="domain" description="Pirin N-terminal" evidence="4">
    <location>
        <begin position="15"/>
        <end position="119"/>
    </location>
</feature>
<dbReference type="InterPro" id="IPR011051">
    <property type="entry name" value="RmlC_Cupin_sf"/>
</dbReference>
<evidence type="ECO:0008006" key="8">
    <source>
        <dbReference type="Google" id="ProtNLM"/>
    </source>
</evidence>
<dbReference type="PIRSF" id="PIRSF006232">
    <property type="entry name" value="Pirin"/>
    <property type="match status" value="1"/>
</dbReference>
<feature type="domain" description="Quercetin 2,3-dioxygenase C-terminal cupin" evidence="5">
    <location>
        <begin position="148"/>
        <end position="232"/>
    </location>
</feature>
<reference evidence="6 7" key="1">
    <citation type="journal article" date="2016" name="Nat. Commun.">
        <title>Thousands of microbial genomes shed light on interconnected biogeochemical processes in an aquifer system.</title>
        <authorList>
            <person name="Anantharaman K."/>
            <person name="Brown C.T."/>
            <person name="Hug L.A."/>
            <person name="Sharon I."/>
            <person name="Castelle C.J."/>
            <person name="Probst A.J."/>
            <person name="Thomas B.C."/>
            <person name="Singh A."/>
            <person name="Wilkins M.J."/>
            <person name="Karaoz U."/>
            <person name="Brodie E.L."/>
            <person name="Williams K.H."/>
            <person name="Hubbard S.S."/>
            <person name="Banfield J.F."/>
        </authorList>
    </citation>
    <scope>NUCLEOTIDE SEQUENCE [LARGE SCALE GENOMIC DNA]</scope>
</reference>
<dbReference type="Pfam" id="PF02678">
    <property type="entry name" value="Pirin"/>
    <property type="match status" value="1"/>
</dbReference>
<organism evidence="6 7">
    <name type="scientific">Candidatus Lloydbacteria bacterium RIFCSPHIGHO2_01_FULL_49_22</name>
    <dbReference type="NCBI Taxonomy" id="1798658"/>
    <lineage>
        <taxon>Bacteria</taxon>
        <taxon>Candidatus Lloydiibacteriota</taxon>
    </lineage>
</organism>
<dbReference type="Gene3D" id="2.60.120.10">
    <property type="entry name" value="Jelly Rolls"/>
    <property type="match status" value="2"/>
</dbReference>
<evidence type="ECO:0000259" key="4">
    <source>
        <dbReference type="Pfam" id="PF02678"/>
    </source>
</evidence>
<evidence type="ECO:0000256" key="1">
    <source>
        <dbReference type="ARBA" id="ARBA00008416"/>
    </source>
</evidence>